<sequence length="276" mass="31279">MGKIRNSKNTINNSFSISVTETHRVSRTIRKNRMKPSASFNVFQLLVPKEKIEVVVKDPSIEMNNNEGDGLDKLDDGLDAHDDELYVHESSYKNITAEKKDDTYFETIIISDDDDEIADYQTVGLGTDKNKESCTEKWSWNGYELNINKTICSHMVNEMNEGILDNSDYHNLKSQVELINGRNASGSHISVVEEKNSVGHQKQLSEKTQTKRVLPFDVSSSSTPKEDASSEMIELRDCGRMNNATVSTSKMFCKNLSKTEMDKVMGNVLMHIHFLR</sequence>
<keyword evidence="2" id="KW-1185">Reference proteome</keyword>
<proteinExistence type="predicted"/>
<accession>A0A0N5DC64</accession>
<dbReference type="AlphaFoldDB" id="A0A0N5DC64"/>
<evidence type="ECO:0000313" key="1">
    <source>
        <dbReference type="EMBL" id="VDN08482.1"/>
    </source>
</evidence>
<protein>
    <submittedName>
        <fullName evidence="3">Ovule protein</fullName>
    </submittedName>
</protein>
<reference evidence="1 2" key="2">
    <citation type="submission" date="2018-11" db="EMBL/GenBank/DDBJ databases">
        <authorList>
            <consortium name="Pathogen Informatics"/>
        </authorList>
    </citation>
    <scope>NUCLEOTIDE SEQUENCE [LARGE SCALE GENOMIC DNA]</scope>
</reference>
<evidence type="ECO:0000313" key="3">
    <source>
        <dbReference type="WBParaSite" id="TCLT_0001078301-mRNA-1"/>
    </source>
</evidence>
<dbReference type="Proteomes" id="UP000276776">
    <property type="component" value="Unassembled WGS sequence"/>
</dbReference>
<evidence type="ECO:0000313" key="2">
    <source>
        <dbReference type="Proteomes" id="UP000276776"/>
    </source>
</evidence>
<dbReference type="WBParaSite" id="TCLT_0001078301-mRNA-1">
    <property type="protein sequence ID" value="TCLT_0001078301-mRNA-1"/>
    <property type="gene ID" value="TCLT_0001078301"/>
</dbReference>
<reference evidence="3" key="1">
    <citation type="submission" date="2017-02" db="UniProtKB">
        <authorList>
            <consortium name="WormBaseParasite"/>
        </authorList>
    </citation>
    <scope>IDENTIFICATION</scope>
</reference>
<name>A0A0N5DC64_THECL</name>
<dbReference type="EMBL" id="UYYF01005344">
    <property type="protein sequence ID" value="VDN08482.1"/>
    <property type="molecule type" value="Genomic_DNA"/>
</dbReference>
<gene>
    <name evidence="1" type="ORF">TCLT_LOCUS10765</name>
</gene>
<organism evidence="3">
    <name type="scientific">Thelazia callipaeda</name>
    <name type="common">Oriental eyeworm</name>
    <name type="synonym">Parasitic nematode</name>
    <dbReference type="NCBI Taxonomy" id="103827"/>
    <lineage>
        <taxon>Eukaryota</taxon>
        <taxon>Metazoa</taxon>
        <taxon>Ecdysozoa</taxon>
        <taxon>Nematoda</taxon>
        <taxon>Chromadorea</taxon>
        <taxon>Rhabditida</taxon>
        <taxon>Spirurina</taxon>
        <taxon>Spiruromorpha</taxon>
        <taxon>Thelazioidea</taxon>
        <taxon>Thelaziidae</taxon>
        <taxon>Thelazia</taxon>
    </lineage>
</organism>